<proteinExistence type="predicted"/>
<feature type="region of interest" description="Disordered" evidence="4">
    <location>
        <begin position="1"/>
        <end position="23"/>
    </location>
</feature>
<dbReference type="PROSITE" id="PS50088">
    <property type="entry name" value="ANK_REPEAT"/>
    <property type="match status" value="1"/>
</dbReference>
<keyword evidence="1" id="KW-0677">Repeat</keyword>
<dbReference type="EMBL" id="MU001818">
    <property type="protein sequence ID" value="KAF2796965.1"/>
    <property type="molecule type" value="Genomic_DNA"/>
</dbReference>
<keyword evidence="6" id="KW-1185">Reference proteome</keyword>
<sequence length="285" mass="32202">MFSGDYRSLDPSRKAKLAPHRVQRETSDWEPHCSPRAISKWHLKATQEDVRRSCIMVAIIMEWPALLEMSIFTPAFQIIRFRYRYFGTPVETAISLGIMSSMRILLAHGVKIEPRWRSILRAAMRNDAEMIHTLLDHDISVPGYSGMWGSVAELCAQHGRWEIVQLLLRRGHCKERIQMLKILCYAAEQNNLEFAKDLISAGAPTTALPTSRWDSPLRSAVQKGHMEMAQLLLEHGAGQDINQRYVTPLMAVKGPNVERGLAATYAIDEKWGHTVVASGAECPLD</sequence>
<evidence type="ECO:0000256" key="3">
    <source>
        <dbReference type="PROSITE-ProRule" id="PRU00023"/>
    </source>
</evidence>
<dbReference type="PANTHER" id="PTHR24198:SF165">
    <property type="entry name" value="ANKYRIN REPEAT-CONTAINING PROTEIN-RELATED"/>
    <property type="match status" value="1"/>
</dbReference>
<evidence type="ECO:0000313" key="6">
    <source>
        <dbReference type="Proteomes" id="UP000799757"/>
    </source>
</evidence>
<evidence type="ECO:0000313" key="5">
    <source>
        <dbReference type="EMBL" id="KAF2796965.1"/>
    </source>
</evidence>
<keyword evidence="2 3" id="KW-0040">ANK repeat</keyword>
<dbReference type="SMART" id="SM00248">
    <property type="entry name" value="ANK"/>
    <property type="match status" value="3"/>
</dbReference>
<dbReference type="InterPro" id="IPR002110">
    <property type="entry name" value="Ankyrin_rpt"/>
</dbReference>
<feature type="repeat" description="ANK" evidence="3">
    <location>
        <begin position="212"/>
        <end position="244"/>
    </location>
</feature>
<dbReference type="SUPFAM" id="SSF48403">
    <property type="entry name" value="Ankyrin repeat"/>
    <property type="match status" value="1"/>
</dbReference>
<dbReference type="InterPro" id="IPR036770">
    <property type="entry name" value="Ankyrin_rpt-contain_sf"/>
</dbReference>
<dbReference type="Pfam" id="PF12796">
    <property type="entry name" value="Ank_2"/>
    <property type="match status" value="1"/>
</dbReference>
<accession>A0A6A6XM24</accession>
<evidence type="ECO:0000256" key="4">
    <source>
        <dbReference type="SAM" id="MobiDB-lite"/>
    </source>
</evidence>
<name>A0A6A6XM24_9PLEO</name>
<protein>
    <submittedName>
        <fullName evidence="5">Ankyrin</fullName>
    </submittedName>
</protein>
<dbReference type="PANTHER" id="PTHR24198">
    <property type="entry name" value="ANKYRIN REPEAT AND PROTEIN KINASE DOMAIN-CONTAINING PROTEIN"/>
    <property type="match status" value="1"/>
</dbReference>
<organism evidence="5 6">
    <name type="scientific">Melanomma pulvis-pyrius CBS 109.77</name>
    <dbReference type="NCBI Taxonomy" id="1314802"/>
    <lineage>
        <taxon>Eukaryota</taxon>
        <taxon>Fungi</taxon>
        <taxon>Dikarya</taxon>
        <taxon>Ascomycota</taxon>
        <taxon>Pezizomycotina</taxon>
        <taxon>Dothideomycetes</taxon>
        <taxon>Pleosporomycetidae</taxon>
        <taxon>Pleosporales</taxon>
        <taxon>Melanommataceae</taxon>
        <taxon>Melanomma</taxon>
    </lineage>
</organism>
<evidence type="ECO:0000256" key="1">
    <source>
        <dbReference type="ARBA" id="ARBA00022737"/>
    </source>
</evidence>
<dbReference type="OrthoDB" id="341259at2759"/>
<dbReference type="Gene3D" id="1.25.40.20">
    <property type="entry name" value="Ankyrin repeat-containing domain"/>
    <property type="match status" value="2"/>
</dbReference>
<reference evidence="5" key="1">
    <citation type="journal article" date="2020" name="Stud. Mycol.">
        <title>101 Dothideomycetes genomes: a test case for predicting lifestyles and emergence of pathogens.</title>
        <authorList>
            <person name="Haridas S."/>
            <person name="Albert R."/>
            <person name="Binder M."/>
            <person name="Bloem J."/>
            <person name="Labutti K."/>
            <person name="Salamov A."/>
            <person name="Andreopoulos B."/>
            <person name="Baker S."/>
            <person name="Barry K."/>
            <person name="Bills G."/>
            <person name="Bluhm B."/>
            <person name="Cannon C."/>
            <person name="Castanera R."/>
            <person name="Culley D."/>
            <person name="Daum C."/>
            <person name="Ezra D."/>
            <person name="Gonzalez J."/>
            <person name="Henrissat B."/>
            <person name="Kuo A."/>
            <person name="Liang C."/>
            <person name="Lipzen A."/>
            <person name="Lutzoni F."/>
            <person name="Magnuson J."/>
            <person name="Mondo S."/>
            <person name="Nolan M."/>
            <person name="Ohm R."/>
            <person name="Pangilinan J."/>
            <person name="Park H.-J."/>
            <person name="Ramirez L."/>
            <person name="Alfaro M."/>
            <person name="Sun H."/>
            <person name="Tritt A."/>
            <person name="Yoshinaga Y."/>
            <person name="Zwiers L.-H."/>
            <person name="Turgeon B."/>
            <person name="Goodwin S."/>
            <person name="Spatafora J."/>
            <person name="Crous P."/>
            <person name="Grigoriev I."/>
        </authorList>
    </citation>
    <scope>NUCLEOTIDE SEQUENCE</scope>
    <source>
        <strain evidence="5">CBS 109.77</strain>
    </source>
</reference>
<dbReference type="PROSITE" id="PS50297">
    <property type="entry name" value="ANK_REP_REGION"/>
    <property type="match status" value="1"/>
</dbReference>
<dbReference type="AlphaFoldDB" id="A0A6A6XM24"/>
<gene>
    <name evidence="5" type="ORF">K505DRAFT_415412</name>
</gene>
<evidence type="ECO:0000256" key="2">
    <source>
        <dbReference type="ARBA" id="ARBA00023043"/>
    </source>
</evidence>
<dbReference type="Proteomes" id="UP000799757">
    <property type="component" value="Unassembled WGS sequence"/>
</dbReference>